<dbReference type="InterPro" id="IPR039420">
    <property type="entry name" value="WalR-like"/>
</dbReference>
<evidence type="ECO:0000313" key="8">
    <source>
        <dbReference type="EMBL" id="MEN3069852.1"/>
    </source>
</evidence>
<sequence length="286" mass="31155">MNSTETTESASLVLIVDDDAATRALHCGILRPHFRILNAASGAEALKLAARHPPDLILLDVGMPELDGFETCRRLREQSAVPIIFATMHDSTDEQLKACEAGGTDLFVKPVSAQLLIRKLQLCIAQHRERERNRLEAPPRSPVLLQLLTACAQTPNLVQFIRSCLACDSYAALAQHLVSAAAMLGADCSVLIEHDNSETHWGAQGPLSALELSVIHQLKAGLPAELEAHLFIRQGNVSMLVPQRTQGDPRGVRHQLKELQVMTDLVAELCSQVALRHAQQQTSKAG</sequence>
<dbReference type="SMART" id="SM00448">
    <property type="entry name" value="REC"/>
    <property type="match status" value="1"/>
</dbReference>
<keyword evidence="3" id="KW-0805">Transcription regulation</keyword>
<evidence type="ECO:0000256" key="6">
    <source>
        <dbReference type="PROSITE-ProRule" id="PRU00169"/>
    </source>
</evidence>
<dbReference type="Proteomes" id="UP001410394">
    <property type="component" value="Unassembled WGS sequence"/>
</dbReference>
<evidence type="ECO:0000259" key="7">
    <source>
        <dbReference type="PROSITE" id="PS50110"/>
    </source>
</evidence>
<keyword evidence="9" id="KW-1185">Reference proteome</keyword>
<evidence type="ECO:0000313" key="9">
    <source>
        <dbReference type="Proteomes" id="UP001410394"/>
    </source>
</evidence>
<keyword evidence="5" id="KW-0804">Transcription</keyword>
<evidence type="ECO:0000256" key="2">
    <source>
        <dbReference type="ARBA" id="ARBA00023012"/>
    </source>
</evidence>
<evidence type="ECO:0000256" key="1">
    <source>
        <dbReference type="ARBA" id="ARBA00022553"/>
    </source>
</evidence>
<accession>A0ABU9Z1P4</accession>
<keyword evidence="4" id="KW-0238">DNA-binding</keyword>
<keyword evidence="1 6" id="KW-0597">Phosphoprotein</keyword>
<dbReference type="Pfam" id="PF00072">
    <property type="entry name" value="Response_reg"/>
    <property type="match status" value="1"/>
</dbReference>
<dbReference type="EMBL" id="JBDIVE010000009">
    <property type="protein sequence ID" value="MEN3069852.1"/>
    <property type="molecule type" value="Genomic_DNA"/>
</dbReference>
<dbReference type="PANTHER" id="PTHR48111">
    <property type="entry name" value="REGULATOR OF RPOS"/>
    <property type="match status" value="1"/>
</dbReference>
<organism evidence="8 9">
    <name type="scientific">Uliginosibacterium sediminicola</name>
    <dbReference type="NCBI Taxonomy" id="2024550"/>
    <lineage>
        <taxon>Bacteria</taxon>
        <taxon>Pseudomonadati</taxon>
        <taxon>Pseudomonadota</taxon>
        <taxon>Betaproteobacteria</taxon>
        <taxon>Rhodocyclales</taxon>
        <taxon>Zoogloeaceae</taxon>
        <taxon>Uliginosibacterium</taxon>
    </lineage>
</organism>
<dbReference type="InterPro" id="IPR001789">
    <property type="entry name" value="Sig_transdc_resp-reg_receiver"/>
</dbReference>
<dbReference type="PANTHER" id="PTHR48111:SF1">
    <property type="entry name" value="TWO-COMPONENT RESPONSE REGULATOR ORR33"/>
    <property type="match status" value="1"/>
</dbReference>
<dbReference type="PROSITE" id="PS50110">
    <property type="entry name" value="RESPONSE_REGULATORY"/>
    <property type="match status" value="1"/>
</dbReference>
<feature type="modified residue" description="4-aspartylphosphate" evidence="6">
    <location>
        <position position="60"/>
    </location>
</feature>
<dbReference type="RefSeq" id="WP_345920626.1">
    <property type="nucleotide sequence ID" value="NZ_JBDIVE010000009.1"/>
</dbReference>
<dbReference type="InterPro" id="IPR011006">
    <property type="entry name" value="CheY-like_superfamily"/>
</dbReference>
<gene>
    <name evidence="8" type="ORF">ABDB84_15325</name>
</gene>
<comment type="caution">
    <text evidence="8">The sequence shown here is derived from an EMBL/GenBank/DDBJ whole genome shotgun (WGS) entry which is preliminary data.</text>
</comment>
<evidence type="ECO:0000256" key="3">
    <source>
        <dbReference type="ARBA" id="ARBA00023015"/>
    </source>
</evidence>
<evidence type="ECO:0000256" key="4">
    <source>
        <dbReference type="ARBA" id="ARBA00023125"/>
    </source>
</evidence>
<protein>
    <submittedName>
        <fullName evidence="8">Response regulator</fullName>
    </submittedName>
</protein>
<feature type="domain" description="Response regulatory" evidence="7">
    <location>
        <begin position="12"/>
        <end position="124"/>
    </location>
</feature>
<proteinExistence type="predicted"/>
<keyword evidence="2" id="KW-0902">Two-component regulatory system</keyword>
<evidence type="ECO:0000256" key="5">
    <source>
        <dbReference type="ARBA" id="ARBA00023163"/>
    </source>
</evidence>
<name>A0ABU9Z1P4_9RHOO</name>
<dbReference type="SUPFAM" id="SSF52172">
    <property type="entry name" value="CheY-like"/>
    <property type="match status" value="1"/>
</dbReference>
<dbReference type="Gene3D" id="3.40.50.2300">
    <property type="match status" value="1"/>
</dbReference>
<reference evidence="8 9" key="1">
    <citation type="journal article" date="2018" name="Int. J. Syst. Evol. Microbiol.">
        <title>Uliginosibacterium sediminicola sp. nov., isolated from freshwater sediment.</title>
        <authorList>
            <person name="Hwang W.M."/>
            <person name="Kim S.M."/>
            <person name="Kang K."/>
            <person name="Ahn T.Y."/>
        </authorList>
    </citation>
    <scope>NUCLEOTIDE SEQUENCE [LARGE SCALE GENOMIC DNA]</scope>
    <source>
        <strain evidence="8 9">M1-21</strain>
    </source>
</reference>